<dbReference type="EMBL" id="BGPR01012249">
    <property type="protein sequence ID" value="GBN55264.1"/>
    <property type="molecule type" value="Genomic_DNA"/>
</dbReference>
<protein>
    <submittedName>
        <fullName evidence="1">Uncharacterized protein</fullName>
    </submittedName>
</protein>
<proteinExistence type="predicted"/>
<reference evidence="1 2" key="1">
    <citation type="journal article" date="2019" name="Sci. Rep.">
        <title>Orb-weaving spider Araneus ventricosus genome elucidates the spidroin gene catalogue.</title>
        <authorList>
            <person name="Kono N."/>
            <person name="Nakamura H."/>
            <person name="Ohtoshi R."/>
            <person name="Moran D.A.P."/>
            <person name="Shinohara A."/>
            <person name="Yoshida Y."/>
            <person name="Fujiwara M."/>
            <person name="Mori M."/>
            <person name="Tomita M."/>
            <person name="Arakawa K."/>
        </authorList>
    </citation>
    <scope>NUCLEOTIDE SEQUENCE [LARGE SCALE GENOMIC DNA]</scope>
</reference>
<accession>A0A4Y2PVN3</accession>
<dbReference type="Proteomes" id="UP000499080">
    <property type="component" value="Unassembled WGS sequence"/>
</dbReference>
<comment type="caution">
    <text evidence="1">The sequence shown here is derived from an EMBL/GenBank/DDBJ whole genome shotgun (WGS) entry which is preliminary data.</text>
</comment>
<name>A0A4Y2PVN3_ARAVE</name>
<keyword evidence="2" id="KW-1185">Reference proteome</keyword>
<dbReference type="AlphaFoldDB" id="A0A4Y2PVN3"/>
<sequence>MDDTTTPSHSYSLLAGMKETNHDATMVPRKPILVLRKKIVLFAVPQLEEAAEVFIFQQDGSPPHWPSVSA</sequence>
<evidence type="ECO:0000313" key="2">
    <source>
        <dbReference type="Proteomes" id="UP000499080"/>
    </source>
</evidence>
<organism evidence="1 2">
    <name type="scientific">Araneus ventricosus</name>
    <name type="common">Orbweaver spider</name>
    <name type="synonym">Epeira ventricosa</name>
    <dbReference type="NCBI Taxonomy" id="182803"/>
    <lineage>
        <taxon>Eukaryota</taxon>
        <taxon>Metazoa</taxon>
        <taxon>Ecdysozoa</taxon>
        <taxon>Arthropoda</taxon>
        <taxon>Chelicerata</taxon>
        <taxon>Arachnida</taxon>
        <taxon>Araneae</taxon>
        <taxon>Araneomorphae</taxon>
        <taxon>Entelegynae</taxon>
        <taxon>Araneoidea</taxon>
        <taxon>Araneidae</taxon>
        <taxon>Araneus</taxon>
    </lineage>
</organism>
<gene>
    <name evidence="1" type="ORF">AVEN_201514_1</name>
</gene>
<evidence type="ECO:0000313" key="1">
    <source>
        <dbReference type="EMBL" id="GBN55264.1"/>
    </source>
</evidence>